<feature type="compositionally biased region" description="Polar residues" evidence="1">
    <location>
        <begin position="632"/>
        <end position="653"/>
    </location>
</feature>
<name>A0A0F2ML29_SPOSC</name>
<comment type="caution">
    <text evidence="3">The sequence shown here is derived from an EMBL/GenBank/DDBJ whole genome shotgun (WGS) entry which is preliminary data.</text>
</comment>
<feature type="region of interest" description="Disordered" evidence="1">
    <location>
        <begin position="611"/>
        <end position="656"/>
    </location>
</feature>
<keyword evidence="2" id="KW-0472">Membrane</keyword>
<feature type="transmembrane region" description="Helical" evidence="2">
    <location>
        <begin position="284"/>
        <end position="309"/>
    </location>
</feature>
<dbReference type="KEGG" id="ssck:SPSK_07163"/>
<dbReference type="GeneID" id="27669107"/>
<proteinExistence type="predicted"/>
<feature type="transmembrane region" description="Helical" evidence="2">
    <location>
        <begin position="496"/>
        <end position="516"/>
    </location>
</feature>
<gene>
    <name evidence="3" type="ORF">SPSK_07163</name>
</gene>
<organism evidence="3 4">
    <name type="scientific">Sporothrix schenckii 1099-18</name>
    <dbReference type="NCBI Taxonomy" id="1397361"/>
    <lineage>
        <taxon>Eukaryota</taxon>
        <taxon>Fungi</taxon>
        <taxon>Dikarya</taxon>
        <taxon>Ascomycota</taxon>
        <taxon>Pezizomycotina</taxon>
        <taxon>Sordariomycetes</taxon>
        <taxon>Sordariomycetidae</taxon>
        <taxon>Ophiostomatales</taxon>
        <taxon>Ophiostomataceae</taxon>
        <taxon>Sporothrix</taxon>
    </lineage>
</organism>
<evidence type="ECO:0000256" key="1">
    <source>
        <dbReference type="SAM" id="MobiDB-lite"/>
    </source>
</evidence>
<keyword evidence="2" id="KW-0812">Transmembrane</keyword>
<dbReference type="AlphaFoldDB" id="A0A0F2ML29"/>
<feature type="transmembrane region" description="Helical" evidence="2">
    <location>
        <begin position="333"/>
        <end position="352"/>
    </location>
</feature>
<dbReference type="Proteomes" id="UP000033710">
    <property type="component" value="Unassembled WGS sequence"/>
</dbReference>
<dbReference type="EMBL" id="AXCR01000004">
    <property type="protein sequence ID" value="KJR88896.1"/>
    <property type="molecule type" value="Genomic_DNA"/>
</dbReference>
<reference evidence="3 4" key="1">
    <citation type="journal article" date="2014" name="BMC Genomics">
        <title>Comparative genomics of the major fungal agents of human and animal Sporotrichosis: Sporothrix schenckii and Sporothrix brasiliensis.</title>
        <authorList>
            <person name="Teixeira M.M."/>
            <person name="de Almeida L.G."/>
            <person name="Kubitschek-Barreira P."/>
            <person name="Alves F.L."/>
            <person name="Kioshima E.S."/>
            <person name="Abadio A.K."/>
            <person name="Fernandes L."/>
            <person name="Derengowski L.S."/>
            <person name="Ferreira K.S."/>
            <person name="Souza R.C."/>
            <person name="Ruiz J.C."/>
            <person name="de Andrade N.C."/>
            <person name="Paes H.C."/>
            <person name="Nicola A.M."/>
            <person name="Albuquerque P."/>
            <person name="Gerber A.L."/>
            <person name="Martins V.P."/>
            <person name="Peconick L.D."/>
            <person name="Neto A.V."/>
            <person name="Chaucanez C.B."/>
            <person name="Silva P.A."/>
            <person name="Cunha O.L."/>
            <person name="de Oliveira F.F."/>
            <person name="dos Santos T.C."/>
            <person name="Barros A.L."/>
            <person name="Soares M.A."/>
            <person name="de Oliveira L.M."/>
            <person name="Marini M.M."/>
            <person name="Villalobos-Duno H."/>
            <person name="Cunha M.M."/>
            <person name="de Hoog S."/>
            <person name="da Silveira J.F."/>
            <person name="Henrissat B."/>
            <person name="Nino-Vega G.A."/>
            <person name="Cisalpino P.S."/>
            <person name="Mora-Montes H.M."/>
            <person name="Almeida S.R."/>
            <person name="Stajich J.E."/>
            <person name="Lopes-Bezerra L.M."/>
            <person name="Vasconcelos A.T."/>
            <person name="Felipe M.S."/>
        </authorList>
    </citation>
    <scope>NUCLEOTIDE SEQUENCE [LARGE SCALE GENOMIC DNA]</scope>
    <source>
        <strain evidence="3 4">1099-18</strain>
    </source>
</reference>
<feature type="region of interest" description="Disordered" evidence="1">
    <location>
        <begin position="428"/>
        <end position="462"/>
    </location>
</feature>
<keyword evidence="2" id="KW-1133">Transmembrane helix</keyword>
<evidence type="ECO:0000313" key="3">
    <source>
        <dbReference type="EMBL" id="KJR88896.1"/>
    </source>
</evidence>
<protein>
    <submittedName>
        <fullName evidence="3">Uncharacterized protein</fullName>
    </submittedName>
</protein>
<dbReference type="VEuPathDB" id="FungiDB:SPSK_07163"/>
<dbReference type="OrthoDB" id="4582561at2759"/>
<sequence>MATSTATASSGAANPGAAAIPDWSQLDFARNCSAYGQWLAAFIAPNPWNPAEALGGSIPLTILLVSKRPAAGLDLQRDRGRQRRQLDADGRLAGGHGVLWRRHAVAHEPPVPHLQRHQRAVERRPGLCRQCDLGAGRQMPARVCKAIAFTGNADLAGIGVVISYYIEASLTTLYLLVFTAWRIKRFVREQRQGRRRRCAGALAVEQSKVTQNPRGQGRGRERGRLARAGHRCFDALRGSLDGFLMAAGVLAIAILVAALVVEAFHTNERRRHPVNSQNVPSGHALYDSALGLLVGLFAVFPPVVLYALLPQEDEWPRLHHHHHHHHRKGRRTWLRRAVLVVLWALAAAVVFLDPPSELDFAYQGRVADSDDNFAAVLYACDQRGGLAYWQALEALKYLVIGVLVLWLAMTLGVYVLTGWRPWRPWRAARGRGRSDEGGRLEKQAASEEMESKDGRAVGEEKETKIARAAGEEKETKIGRPAGDDQKSLLARIGRPVWRHIVAWLACLIMWMLLLYLTELRHSIVDVADGLDMENKWAIGQVLAIATWGPVAVDFGFLLISLVGIEAGLGSRLPLDFAIRQVGSTSSVDSAAEEDEDETGAAAAAAAAAAAQARGSSPDRANANSVHNRRRSASSAICRQTSSSTAETVGNDKTSVVGKCDCGEPVAPLALSMSSASSSAPSLLLRAQS</sequence>
<feature type="transmembrane region" description="Helical" evidence="2">
    <location>
        <begin position="394"/>
        <end position="416"/>
    </location>
</feature>
<evidence type="ECO:0000313" key="4">
    <source>
        <dbReference type="Proteomes" id="UP000033710"/>
    </source>
</evidence>
<evidence type="ECO:0000256" key="2">
    <source>
        <dbReference type="SAM" id="Phobius"/>
    </source>
</evidence>
<reference evidence="3 4" key="2">
    <citation type="journal article" date="2015" name="Eukaryot. Cell">
        <title>Asexual propagation of a virulent clone complex in a human and feline outbreak of sporotrichosis.</title>
        <authorList>
            <person name="Teixeira Mde M."/>
            <person name="Rodrigues A.M."/>
            <person name="Tsui C.K."/>
            <person name="de Almeida L.G."/>
            <person name="Van Diepeningen A.D."/>
            <person name="van den Ende B.G."/>
            <person name="Fernandes G.F."/>
            <person name="Kano R."/>
            <person name="Hamelin R.C."/>
            <person name="Lopes-Bezerra L.M."/>
            <person name="Vasconcelos A.T."/>
            <person name="de Hoog S."/>
            <person name="de Camargo Z.P."/>
            <person name="Felipe M.S."/>
        </authorList>
    </citation>
    <scope>NUCLEOTIDE SEQUENCE [LARGE SCALE GENOMIC DNA]</scope>
    <source>
        <strain evidence="3 4">1099-18</strain>
    </source>
</reference>
<dbReference type="RefSeq" id="XP_016591572.1">
    <property type="nucleotide sequence ID" value="XM_016733830.1"/>
</dbReference>
<feature type="transmembrane region" description="Helical" evidence="2">
    <location>
        <begin position="536"/>
        <end position="564"/>
    </location>
</feature>
<feature type="compositionally biased region" description="Basic and acidic residues" evidence="1">
    <location>
        <begin position="432"/>
        <end position="462"/>
    </location>
</feature>
<feature type="transmembrane region" description="Helical" evidence="2">
    <location>
        <begin position="243"/>
        <end position="264"/>
    </location>
</feature>
<accession>A0A0F2ML29</accession>